<evidence type="ECO:0000313" key="5">
    <source>
        <dbReference type="Proteomes" id="UP001596380"/>
    </source>
</evidence>
<dbReference type="GO" id="GO:0016787">
    <property type="term" value="F:hydrolase activity"/>
    <property type="evidence" value="ECO:0007669"/>
    <property type="project" value="UniProtKB-KW"/>
</dbReference>
<keyword evidence="5" id="KW-1185">Reference proteome</keyword>
<dbReference type="InterPro" id="IPR051398">
    <property type="entry name" value="Polysacch_Deacetylase"/>
</dbReference>
<sequence length="269" mass="28393">MPGVPVLMYHSISDRPTRGTAGLAVRTGAFAEQMALLADAGFMPVPFSALYAPERPGKPVVLTFDDGYADFHEHALPVLERHGFAATVFVTTGWVADAGADAAGRPLDRTLAWGQVREAAAHGIEIGAHSHSHPQLDQLPDGALRDELARSKGLLEDRLGAPVETMAYPYGYSSARVRRAVRAAGYGTACAVANRLSPASGDARRYDALAIPRLTVRASTSLAAFARVADGRGIAAAYLKDRALTKGYAAVRRTRHAVRRAPGRAGGGA</sequence>
<evidence type="ECO:0000256" key="2">
    <source>
        <dbReference type="ARBA" id="ARBA00022729"/>
    </source>
</evidence>
<evidence type="ECO:0000313" key="4">
    <source>
        <dbReference type="EMBL" id="MFC6878750.1"/>
    </source>
</evidence>
<dbReference type="PANTHER" id="PTHR34216:SF3">
    <property type="entry name" value="POLY-BETA-1,6-N-ACETYL-D-GLUCOSAMINE N-DEACETYLASE"/>
    <property type="match status" value="1"/>
</dbReference>
<proteinExistence type="predicted"/>
<keyword evidence="2" id="KW-0732">Signal</keyword>
<dbReference type="InterPro" id="IPR011330">
    <property type="entry name" value="Glyco_hydro/deAcase_b/a-brl"/>
</dbReference>
<dbReference type="Gene3D" id="3.20.20.370">
    <property type="entry name" value="Glycoside hydrolase/deacetylase"/>
    <property type="match status" value="1"/>
</dbReference>
<dbReference type="PANTHER" id="PTHR34216">
    <property type="match status" value="1"/>
</dbReference>
<keyword evidence="4" id="KW-0378">Hydrolase</keyword>
<accession>A0ABW2CE53</accession>
<comment type="subcellular location">
    <subcellularLocation>
        <location evidence="1">Secreted</location>
    </subcellularLocation>
</comment>
<dbReference type="InterPro" id="IPR002509">
    <property type="entry name" value="NODB_dom"/>
</dbReference>
<dbReference type="PROSITE" id="PS51677">
    <property type="entry name" value="NODB"/>
    <property type="match status" value="1"/>
</dbReference>
<dbReference type="CDD" id="cd10918">
    <property type="entry name" value="CE4_NodB_like_5s_6s"/>
    <property type="match status" value="1"/>
</dbReference>
<dbReference type="SUPFAM" id="SSF88713">
    <property type="entry name" value="Glycoside hydrolase/deacetylase"/>
    <property type="match status" value="1"/>
</dbReference>
<evidence type="ECO:0000259" key="3">
    <source>
        <dbReference type="PROSITE" id="PS51677"/>
    </source>
</evidence>
<dbReference type="Pfam" id="PF01522">
    <property type="entry name" value="Polysacc_deac_1"/>
    <property type="match status" value="1"/>
</dbReference>
<protein>
    <submittedName>
        <fullName evidence="4">Polysaccharide deacetylase family protein</fullName>
        <ecNumber evidence="4">3.-.-.-</ecNumber>
    </submittedName>
</protein>
<feature type="domain" description="NodB homology" evidence="3">
    <location>
        <begin position="58"/>
        <end position="269"/>
    </location>
</feature>
<dbReference type="EMBL" id="JBHSXS010000001">
    <property type="protein sequence ID" value="MFC6878750.1"/>
    <property type="molecule type" value="Genomic_DNA"/>
</dbReference>
<name>A0ABW2CE53_9ACTN</name>
<organism evidence="4 5">
    <name type="scientific">Actinomadura yumaensis</name>
    <dbReference type="NCBI Taxonomy" id="111807"/>
    <lineage>
        <taxon>Bacteria</taxon>
        <taxon>Bacillati</taxon>
        <taxon>Actinomycetota</taxon>
        <taxon>Actinomycetes</taxon>
        <taxon>Streptosporangiales</taxon>
        <taxon>Thermomonosporaceae</taxon>
        <taxon>Actinomadura</taxon>
    </lineage>
</organism>
<dbReference type="RefSeq" id="WP_160819712.1">
    <property type="nucleotide sequence ID" value="NZ_JBHSXS010000001.1"/>
</dbReference>
<dbReference type="Proteomes" id="UP001596380">
    <property type="component" value="Unassembled WGS sequence"/>
</dbReference>
<gene>
    <name evidence="4" type="ORF">ACFQKB_03105</name>
</gene>
<comment type="caution">
    <text evidence="4">The sequence shown here is derived from an EMBL/GenBank/DDBJ whole genome shotgun (WGS) entry which is preliminary data.</text>
</comment>
<evidence type="ECO:0000256" key="1">
    <source>
        <dbReference type="ARBA" id="ARBA00004613"/>
    </source>
</evidence>
<reference evidence="5" key="1">
    <citation type="journal article" date="2019" name="Int. J. Syst. Evol. Microbiol.">
        <title>The Global Catalogue of Microorganisms (GCM) 10K type strain sequencing project: providing services to taxonomists for standard genome sequencing and annotation.</title>
        <authorList>
            <consortium name="The Broad Institute Genomics Platform"/>
            <consortium name="The Broad Institute Genome Sequencing Center for Infectious Disease"/>
            <person name="Wu L."/>
            <person name="Ma J."/>
        </authorList>
    </citation>
    <scope>NUCLEOTIDE SEQUENCE [LARGE SCALE GENOMIC DNA]</scope>
    <source>
        <strain evidence="5">JCM 3369</strain>
    </source>
</reference>
<dbReference type="EC" id="3.-.-.-" evidence="4"/>